<organism evidence="2 3">
    <name type="scientific">Chitinophaga cymbidii</name>
    <dbReference type="NCBI Taxonomy" id="1096750"/>
    <lineage>
        <taxon>Bacteria</taxon>
        <taxon>Pseudomonadati</taxon>
        <taxon>Bacteroidota</taxon>
        <taxon>Chitinophagia</taxon>
        <taxon>Chitinophagales</taxon>
        <taxon>Chitinophagaceae</taxon>
        <taxon>Chitinophaga</taxon>
    </lineage>
</organism>
<dbReference type="EMBL" id="BKAU01000004">
    <property type="protein sequence ID" value="GEP97002.1"/>
    <property type="molecule type" value="Genomic_DNA"/>
</dbReference>
<dbReference type="Proteomes" id="UP000321436">
    <property type="component" value="Unassembled WGS sequence"/>
</dbReference>
<feature type="transmembrane region" description="Helical" evidence="1">
    <location>
        <begin position="130"/>
        <end position="151"/>
    </location>
</feature>
<feature type="transmembrane region" description="Helical" evidence="1">
    <location>
        <begin position="101"/>
        <end position="118"/>
    </location>
</feature>
<dbReference type="RefSeq" id="WP_146864175.1">
    <property type="nucleotide sequence ID" value="NZ_BKAU01000004.1"/>
</dbReference>
<evidence type="ECO:0000313" key="3">
    <source>
        <dbReference type="Proteomes" id="UP000321436"/>
    </source>
</evidence>
<dbReference type="Pfam" id="PF04143">
    <property type="entry name" value="Sulf_transp"/>
    <property type="match status" value="1"/>
</dbReference>
<keyword evidence="3" id="KW-1185">Reference proteome</keyword>
<protein>
    <submittedName>
        <fullName evidence="2">Transporter</fullName>
    </submittedName>
</protein>
<dbReference type="InterPro" id="IPR007272">
    <property type="entry name" value="Sulf_transp_TsuA/YedE"/>
</dbReference>
<dbReference type="OrthoDB" id="9790409at2"/>
<gene>
    <name evidence="2" type="ORF">CCY01nite_32620</name>
</gene>
<keyword evidence="1" id="KW-0812">Transmembrane</keyword>
<keyword evidence="1" id="KW-1133">Transmembrane helix</keyword>
<evidence type="ECO:0000256" key="1">
    <source>
        <dbReference type="SAM" id="Phobius"/>
    </source>
</evidence>
<evidence type="ECO:0000313" key="2">
    <source>
        <dbReference type="EMBL" id="GEP97002.1"/>
    </source>
</evidence>
<reference evidence="2 3" key="1">
    <citation type="submission" date="2019-07" db="EMBL/GenBank/DDBJ databases">
        <title>Whole genome shotgun sequence of Chitinophaga cymbidii NBRC 109752.</title>
        <authorList>
            <person name="Hosoyama A."/>
            <person name="Uohara A."/>
            <person name="Ohji S."/>
            <person name="Ichikawa N."/>
        </authorList>
    </citation>
    <scope>NUCLEOTIDE SEQUENCE [LARGE SCALE GENOMIC DNA]</scope>
    <source>
        <strain evidence="2 3">NBRC 109752</strain>
    </source>
</reference>
<feature type="transmembrane region" description="Helical" evidence="1">
    <location>
        <begin position="61"/>
        <end position="81"/>
    </location>
</feature>
<accession>A0A512RMT9</accession>
<comment type="caution">
    <text evidence="2">The sequence shown here is derived from an EMBL/GenBank/DDBJ whole genome shotgun (WGS) entry which is preliminary data.</text>
</comment>
<dbReference type="AlphaFoldDB" id="A0A512RMT9"/>
<name>A0A512RMT9_9BACT</name>
<sequence>MMKHQKIPVPVYAGLTEKWSGQKWYYLFRYALVGLLFGIVFVKAEIISWYRIQEMFRFQSFHMYGVIGSAVLTGMLSVWLIKKFRWRAMNGEQITFQKKKFHRGQVFGGLLFGLGWALTGACPGPLFAQIGTGATVVTVTLLSAVTGTWVYGRYREKLPH</sequence>
<feature type="transmembrane region" description="Helical" evidence="1">
    <location>
        <begin position="27"/>
        <end position="49"/>
    </location>
</feature>
<proteinExistence type="predicted"/>
<keyword evidence="1" id="KW-0472">Membrane</keyword>